<feature type="transmembrane region" description="Helical" evidence="1">
    <location>
        <begin position="226"/>
        <end position="244"/>
    </location>
</feature>
<accession>A0A261UN48</accession>
<feature type="transmembrane region" description="Helical" evidence="1">
    <location>
        <begin position="195"/>
        <end position="214"/>
    </location>
</feature>
<dbReference type="AlphaFoldDB" id="A0A261UN48"/>
<sequence length="645" mass="71352">MLTSRALKAVLMFTAIVIYGIAATYAIHYRSQPLVDLFNFRQAQTALTSYWMIQDGWRLAYETPIGGAPWAIPFEFPVYQAIVAGISWAFNWPMDPVGRMVTFGFLTACVVPALKLQRRLQLSPEAFFVFCCLLFSAPIYMYWGRTFMIETAALFFVFASLPHFVDMLQGPGKTKAAIFFSLWTCLSLLQKVTTGLPVVAILGTVWLINAGRVWRGHGFRSILRGNWVDALAFAAPVILAFAWTEYTNQVRMENTLGAYLTNAGLTTWNWGTMHQRVSAQFWREVLWGRLFERNLAGVLGVGVIAAALCIGRLGVRRKLMLVTLLLGLLPFFTFTNLYIVHDYYPTACVIFLIAALALAIGQWARAGNVARLTSLVLLMAFVGHGVYQFRKVYQSEAQYRDRVARLPELTVARTLEASTSSNAALVLYGYDWSSQMAYLTQRRTFTVPKWPGKLTEVWNDPQRFLGTSPLGAIAVCNNIDTPTPHQVANRFLAHQGYYAGRTESCTVLVRDDGTDSATIKRGDPVPPVGDCQARIDATDAFPHSATDGSERIVIANGSISRTATAPRDIPRVLLALARNGVIVRSGRALIIPPAITGIPRQGFSAMLDTTGLAGTYDAVVLSREDDGVKQCELNKPAQVTLRPTS</sequence>
<dbReference type="Proteomes" id="UP000215767">
    <property type="component" value="Unassembled WGS sequence"/>
</dbReference>
<keyword evidence="1" id="KW-1133">Transmembrane helix</keyword>
<keyword evidence="1" id="KW-0812">Transmembrane</keyword>
<feature type="transmembrane region" description="Helical" evidence="1">
    <location>
        <begin position="319"/>
        <end position="337"/>
    </location>
</feature>
<dbReference type="EMBL" id="NEVS01000004">
    <property type="protein sequence ID" value="OZI62967.1"/>
    <property type="molecule type" value="Genomic_DNA"/>
</dbReference>
<evidence type="ECO:0008006" key="4">
    <source>
        <dbReference type="Google" id="ProtNLM"/>
    </source>
</evidence>
<keyword evidence="3" id="KW-1185">Reference proteome</keyword>
<feature type="transmembrane region" description="Helical" evidence="1">
    <location>
        <begin position="295"/>
        <end position="314"/>
    </location>
</feature>
<gene>
    <name evidence="2" type="ORF">CAL28_28035</name>
</gene>
<proteinExistence type="predicted"/>
<keyword evidence="1" id="KW-0472">Membrane</keyword>
<reference evidence="3" key="1">
    <citation type="submission" date="2017-05" db="EMBL/GenBank/DDBJ databases">
        <title>Complete and WGS of Bordetella genogroups.</title>
        <authorList>
            <person name="Spilker T."/>
            <person name="Lipuma J."/>
        </authorList>
    </citation>
    <scope>NUCLEOTIDE SEQUENCE [LARGE SCALE GENOMIC DNA]</scope>
    <source>
        <strain evidence="3">AU8856</strain>
    </source>
</reference>
<feature type="transmembrane region" description="Helical" evidence="1">
    <location>
        <begin position="7"/>
        <end position="27"/>
    </location>
</feature>
<name>A0A261UN48_9BORD</name>
<feature type="transmembrane region" description="Helical" evidence="1">
    <location>
        <begin position="343"/>
        <end position="361"/>
    </location>
</feature>
<feature type="transmembrane region" description="Helical" evidence="1">
    <location>
        <begin position="97"/>
        <end position="114"/>
    </location>
</feature>
<feature type="transmembrane region" description="Helical" evidence="1">
    <location>
        <begin position="368"/>
        <end position="387"/>
    </location>
</feature>
<comment type="caution">
    <text evidence="2">The sequence shown here is derived from an EMBL/GenBank/DDBJ whole genome shotgun (WGS) entry which is preliminary data.</text>
</comment>
<evidence type="ECO:0000313" key="2">
    <source>
        <dbReference type="EMBL" id="OZI62967.1"/>
    </source>
</evidence>
<feature type="transmembrane region" description="Helical" evidence="1">
    <location>
        <begin position="126"/>
        <end position="143"/>
    </location>
</feature>
<evidence type="ECO:0000256" key="1">
    <source>
        <dbReference type="SAM" id="Phobius"/>
    </source>
</evidence>
<organism evidence="2 3">
    <name type="scientific">Bordetella genomosp. 11</name>
    <dbReference type="NCBI Taxonomy" id="1416808"/>
    <lineage>
        <taxon>Bacteria</taxon>
        <taxon>Pseudomonadati</taxon>
        <taxon>Pseudomonadota</taxon>
        <taxon>Betaproteobacteria</taxon>
        <taxon>Burkholderiales</taxon>
        <taxon>Alcaligenaceae</taxon>
        <taxon>Bordetella</taxon>
    </lineage>
</organism>
<protein>
    <recommendedName>
        <fullName evidence="4">Glycosyltransferase RgtA/B/C/D-like domain-containing protein</fullName>
    </recommendedName>
</protein>
<evidence type="ECO:0000313" key="3">
    <source>
        <dbReference type="Proteomes" id="UP000215767"/>
    </source>
</evidence>